<dbReference type="Proteomes" id="UP000438429">
    <property type="component" value="Unassembled WGS sequence"/>
</dbReference>
<feature type="region of interest" description="Disordered" evidence="1">
    <location>
        <begin position="62"/>
        <end position="84"/>
    </location>
</feature>
<gene>
    <name evidence="2" type="ORF">F2P81_021907</name>
</gene>
<evidence type="ECO:0000313" key="3">
    <source>
        <dbReference type="Proteomes" id="UP000438429"/>
    </source>
</evidence>
<evidence type="ECO:0000256" key="1">
    <source>
        <dbReference type="SAM" id="MobiDB-lite"/>
    </source>
</evidence>
<evidence type="ECO:0000313" key="2">
    <source>
        <dbReference type="EMBL" id="KAF0025026.1"/>
    </source>
</evidence>
<reference evidence="2 3" key="1">
    <citation type="submission" date="2019-06" db="EMBL/GenBank/DDBJ databases">
        <title>Draft genomes of female and male turbot (Scophthalmus maximus).</title>
        <authorList>
            <person name="Xu H."/>
            <person name="Xu X.-W."/>
            <person name="Shao C."/>
            <person name="Chen S."/>
        </authorList>
    </citation>
    <scope>NUCLEOTIDE SEQUENCE [LARGE SCALE GENOMIC DNA]</scope>
    <source>
        <strain evidence="2">Ysfricsl-2016a</strain>
        <tissue evidence="2">Blood</tissue>
    </source>
</reference>
<sequence>MPCCNSTDLSDLPQEEESLCGTIDGTSNMAECLMTSKASSLPPPPPSPLVWGNESLSAGWSSFSAVPRSQKAAPEKTSAPEKTT</sequence>
<protein>
    <submittedName>
        <fullName evidence="2">Uncharacterized protein</fullName>
    </submittedName>
</protein>
<name>A0A6A4RQT9_SCOMX</name>
<dbReference type="EMBL" id="VEVO01000020">
    <property type="protein sequence ID" value="KAF0025026.1"/>
    <property type="molecule type" value="Genomic_DNA"/>
</dbReference>
<proteinExistence type="predicted"/>
<accession>A0A6A4RQT9</accession>
<organism evidence="2 3">
    <name type="scientific">Scophthalmus maximus</name>
    <name type="common">Turbot</name>
    <name type="synonym">Psetta maxima</name>
    <dbReference type="NCBI Taxonomy" id="52904"/>
    <lineage>
        <taxon>Eukaryota</taxon>
        <taxon>Metazoa</taxon>
        <taxon>Chordata</taxon>
        <taxon>Craniata</taxon>
        <taxon>Vertebrata</taxon>
        <taxon>Euteleostomi</taxon>
        <taxon>Actinopterygii</taxon>
        <taxon>Neopterygii</taxon>
        <taxon>Teleostei</taxon>
        <taxon>Neoteleostei</taxon>
        <taxon>Acanthomorphata</taxon>
        <taxon>Carangaria</taxon>
        <taxon>Pleuronectiformes</taxon>
        <taxon>Pleuronectoidei</taxon>
        <taxon>Scophthalmidae</taxon>
        <taxon>Scophthalmus</taxon>
    </lineage>
</organism>
<dbReference type="AlphaFoldDB" id="A0A6A4RQT9"/>
<comment type="caution">
    <text evidence="2">The sequence shown here is derived from an EMBL/GenBank/DDBJ whole genome shotgun (WGS) entry which is preliminary data.</text>
</comment>